<evidence type="ECO:0000313" key="1">
    <source>
        <dbReference type="EMBL" id="CAI8797357.1"/>
    </source>
</evidence>
<accession>A0ABN8X383</accession>
<gene>
    <name evidence="1" type="ORF">MSZNOR_1520</name>
</gene>
<name>A0ABN8X383_9GAMM</name>
<protein>
    <submittedName>
        <fullName evidence="1">Uncharacterized protein</fullName>
    </submittedName>
</protein>
<sequence>MNKRGFVVIGLILLVAEGAKADVSQRIESSSRLSAKLLSQSFSTEESPMNGLPDASRVPPPEVPPVEHKGIRYAQEMQGLDHGFDQATGYLVAYDAKTNAQLWAVKVYEVETVPGLEPDAQWIYFKSMTLIPERDELLIENEVGGRYLVDLQKRTSTPAP</sequence>
<dbReference type="Proteomes" id="UP001162030">
    <property type="component" value="Chromosome"/>
</dbReference>
<proteinExistence type="predicted"/>
<keyword evidence="2" id="KW-1185">Reference proteome</keyword>
<organism evidence="1 2">
    <name type="scientific">Methylocaldum szegediense</name>
    <dbReference type="NCBI Taxonomy" id="73780"/>
    <lineage>
        <taxon>Bacteria</taxon>
        <taxon>Pseudomonadati</taxon>
        <taxon>Pseudomonadota</taxon>
        <taxon>Gammaproteobacteria</taxon>
        <taxon>Methylococcales</taxon>
        <taxon>Methylococcaceae</taxon>
        <taxon>Methylocaldum</taxon>
    </lineage>
</organism>
<dbReference type="EMBL" id="OX458333">
    <property type="protein sequence ID" value="CAI8797357.1"/>
    <property type="molecule type" value="Genomic_DNA"/>
</dbReference>
<reference evidence="1 2" key="1">
    <citation type="submission" date="2023-03" db="EMBL/GenBank/DDBJ databases">
        <authorList>
            <person name="Pearce D."/>
        </authorList>
    </citation>
    <scope>NUCLEOTIDE SEQUENCE [LARGE SCALE GENOMIC DNA]</scope>
    <source>
        <strain evidence="1">Msz</strain>
    </source>
</reference>
<evidence type="ECO:0000313" key="2">
    <source>
        <dbReference type="Proteomes" id="UP001162030"/>
    </source>
</evidence>